<dbReference type="EMBL" id="CP018632">
    <property type="protein sequence ID" value="ASJ76071.1"/>
    <property type="molecule type" value="Genomic_DNA"/>
</dbReference>
<keyword evidence="1" id="KW-0732">Signal</keyword>
<keyword evidence="3" id="KW-1185">Reference proteome</keyword>
<organism evidence="2 3">
    <name type="scientific">Granulosicoccus antarcticus IMCC3135</name>
    <dbReference type="NCBI Taxonomy" id="1192854"/>
    <lineage>
        <taxon>Bacteria</taxon>
        <taxon>Pseudomonadati</taxon>
        <taxon>Pseudomonadota</taxon>
        <taxon>Gammaproteobacteria</taxon>
        <taxon>Chromatiales</taxon>
        <taxon>Granulosicoccaceae</taxon>
        <taxon>Granulosicoccus</taxon>
    </lineage>
</organism>
<dbReference type="AlphaFoldDB" id="A0A2Z2P0Z9"/>
<feature type="chain" id="PRO_5016340280" evidence="1">
    <location>
        <begin position="28"/>
        <end position="328"/>
    </location>
</feature>
<sequence length="328" mass="35527">MNTCNSLALLALSATILSGCASFRSDASPDVVYDTRAEAARELQVPPDLTDISNAEQFVLPGTSGGPVTRNTLLPEFSTVRFERAGQQSWLTFERSPEDIWPELLAFAKKEKYLIYKTEPATGLLVTQWRPASAVAKANLLKNLIGADEEYSRLSFRIERNGTGSRLFARSQAASEKVANAPASDKIAWPASSHDPEETSAVLNSLLVFLGVEEQKARGIIDAGQASLVTDEALVQETGAGRQLVVQRGFKPTFTAVLAALNQLDYAVTSSDDGVGRIEFMDGETPMVIELTPQHISEVRAALSDMDGRRLPETTEETILNALLAKIA</sequence>
<evidence type="ECO:0000256" key="1">
    <source>
        <dbReference type="SAM" id="SignalP"/>
    </source>
</evidence>
<gene>
    <name evidence="2" type="primary">bamC</name>
    <name evidence="2" type="ORF">IMCC3135_30110</name>
</gene>
<reference evidence="2 3" key="1">
    <citation type="submission" date="2016-12" db="EMBL/GenBank/DDBJ databases">
        <authorList>
            <person name="Song W.-J."/>
            <person name="Kurnit D.M."/>
        </authorList>
    </citation>
    <scope>NUCLEOTIDE SEQUENCE [LARGE SCALE GENOMIC DNA]</scope>
    <source>
        <strain evidence="2 3">IMCC3135</strain>
    </source>
</reference>
<name>A0A2Z2P0Z9_9GAMM</name>
<dbReference type="KEGG" id="gai:IMCC3135_30110"/>
<proteinExistence type="predicted"/>
<dbReference type="RefSeq" id="WP_157736363.1">
    <property type="nucleotide sequence ID" value="NZ_CP018632.1"/>
</dbReference>
<evidence type="ECO:0000313" key="2">
    <source>
        <dbReference type="EMBL" id="ASJ76071.1"/>
    </source>
</evidence>
<dbReference type="Proteomes" id="UP000250079">
    <property type="component" value="Chromosome"/>
</dbReference>
<dbReference type="InterPro" id="IPR010653">
    <property type="entry name" value="NlpB/DapX"/>
</dbReference>
<accession>A0A2Z2P0Z9</accession>
<dbReference type="Pfam" id="PF06804">
    <property type="entry name" value="Lipoprotein_18"/>
    <property type="match status" value="1"/>
</dbReference>
<dbReference type="OrthoDB" id="9772575at2"/>
<feature type="signal peptide" evidence="1">
    <location>
        <begin position="1"/>
        <end position="27"/>
    </location>
</feature>
<protein>
    <submittedName>
        <fullName evidence="2">Outer membrane protein assembly factor BamC</fullName>
    </submittedName>
</protein>
<evidence type="ECO:0000313" key="3">
    <source>
        <dbReference type="Proteomes" id="UP000250079"/>
    </source>
</evidence>